<name>A0ABS9B7H5_9GAMM</name>
<accession>A0ABS9B7H5</accession>
<evidence type="ECO:0000313" key="2">
    <source>
        <dbReference type="EMBL" id="MCE8048168.1"/>
    </source>
</evidence>
<dbReference type="Proteomes" id="UP001320154">
    <property type="component" value="Unassembled WGS sequence"/>
</dbReference>
<keyword evidence="1" id="KW-0472">Membrane</keyword>
<feature type="transmembrane region" description="Helical" evidence="1">
    <location>
        <begin position="35"/>
        <end position="57"/>
    </location>
</feature>
<feature type="transmembrane region" description="Helical" evidence="1">
    <location>
        <begin position="151"/>
        <end position="172"/>
    </location>
</feature>
<gene>
    <name evidence="2" type="ORF">HOP60_15675</name>
</gene>
<feature type="transmembrane region" description="Helical" evidence="1">
    <location>
        <begin position="193"/>
        <end position="212"/>
    </location>
</feature>
<dbReference type="EMBL" id="JABFTQ010000010">
    <property type="protein sequence ID" value="MCE8048168.1"/>
    <property type="molecule type" value="Genomic_DNA"/>
</dbReference>
<proteinExistence type="predicted"/>
<dbReference type="RefSeq" id="WP_234251146.1">
    <property type="nucleotide sequence ID" value="NZ_JABFTQ010000010.1"/>
</dbReference>
<keyword evidence="3" id="KW-1185">Reference proteome</keyword>
<reference evidence="2 3" key="1">
    <citation type="journal article" date="2021" name="Front. Microbiol.">
        <title>Aerobic Denitrification and Heterotrophic Sulfur Oxidation in the Genus Halomonas Revealed by Six Novel Species Characterizations and Genome-Based Analysis.</title>
        <authorList>
            <person name="Wang L."/>
            <person name="Shao Z."/>
        </authorList>
    </citation>
    <scope>NUCLEOTIDE SEQUENCE [LARGE SCALE GENOMIC DNA]</scope>
    <source>
        <strain evidence="2 3">MCCC 1A05748</strain>
    </source>
</reference>
<organism evidence="2 3">
    <name type="scientific">Billgrantia desiderata</name>
    <dbReference type="NCBI Taxonomy" id="52021"/>
    <lineage>
        <taxon>Bacteria</taxon>
        <taxon>Pseudomonadati</taxon>
        <taxon>Pseudomonadota</taxon>
        <taxon>Gammaproteobacteria</taxon>
        <taxon>Oceanospirillales</taxon>
        <taxon>Halomonadaceae</taxon>
        <taxon>Billgrantia</taxon>
    </lineage>
</organism>
<protein>
    <submittedName>
        <fullName evidence="2">Uncharacterized protein</fullName>
    </submittedName>
</protein>
<sequence>MIKSWFTELFRPLEEEGPRAFFPNGSFKTTIKNIVATYVLPWASAGAIMYVFGFLLSLITSNDYFCLAAIEILSLKLWNTVSVLGIVTITASGLLFHIYKQASDKLFRLGCRLLRFCSELGAMAFGTFTAMIFIALLYTDFEELKSYLATFISLLLIITLFIINMIVWWVRYCTEENVSKPTFLLHIRDNRSYMALFGSIVIAIFITAFLFSKSSTTSNSICVFT</sequence>
<keyword evidence="1" id="KW-1133">Transmembrane helix</keyword>
<keyword evidence="1" id="KW-0812">Transmembrane</keyword>
<comment type="caution">
    <text evidence="2">The sequence shown here is derived from an EMBL/GenBank/DDBJ whole genome shotgun (WGS) entry which is preliminary data.</text>
</comment>
<feature type="transmembrane region" description="Helical" evidence="1">
    <location>
        <begin position="77"/>
        <end position="99"/>
    </location>
</feature>
<evidence type="ECO:0000313" key="3">
    <source>
        <dbReference type="Proteomes" id="UP001320154"/>
    </source>
</evidence>
<evidence type="ECO:0000256" key="1">
    <source>
        <dbReference type="SAM" id="Phobius"/>
    </source>
</evidence>
<feature type="transmembrane region" description="Helical" evidence="1">
    <location>
        <begin position="120"/>
        <end position="139"/>
    </location>
</feature>